<dbReference type="GO" id="GO:0020037">
    <property type="term" value="F:heme binding"/>
    <property type="evidence" value="ECO:0007669"/>
    <property type="project" value="InterPro"/>
</dbReference>
<dbReference type="InterPro" id="IPR050121">
    <property type="entry name" value="Cytochrome_P450_monoxygenase"/>
</dbReference>
<organism evidence="7 8">
    <name type="scientific">Fonsecaea monophora</name>
    <dbReference type="NCBI Taxonomy" id="254056"/>
    <lineage>
        <taxon>Eukaryota</taxon>
        <taxon>Fungi</taxon>
        <taxon>Dikarya</taxon>
        <taxon>Ascomycota</taxon>
        <taxon>Pezizomycotina</taxon>
        <taxon>Eurotiomycetes</taxon>
        <taxon>Chaetothyriomycetidae</taxon>
        <taxon>Chaetothyriales</taxon>
        <taxon>Herpotrichiellaceae</taxon>
        <taxon>Fonsecaea</taxon>
    </lineage>
</organism>
<feature type="transmembrane region" description="Helical" evidence="6">
    <location>
        <begin position="37"/>
        <end position="58"/>
    </location>
</feature>
<keyword evidence="3 5" id="KW-0479">Metal-binding</keyword>
<keyword evidence="6" id="KW-1133">Transmembrane helix</keyword>
<evidence type="ECO:0000256" key="2">
    <source>
        <dbReference type="ARBA" id="ARBA00010617"/>
    </source>
</evidence>
<protein>
    <recommendedName>
        <fullName evidence="9">Cytochrome P450 monooxygenase</fullName>
    </recommendedName>
</protein>
<dbReference type="PRINTS" id="PR00385">
    <property type="entry name" value="P450"/>
</dbReference>
<feature type="binding site" description="axial binding residue" evidence="5">
    <location>
        <position position="500"/>
    </location>
    <ligand>
        <name>heme</name>
        <dbReference type="ChEBI" id="CHEBI:30413"/>
    </ligand>
    <ligandPart>
        <name>Fe</name>
        <dbReference type="ChEBI" id="CHEBI:18248"/>
    </ligandPart>
</feature>
<dbReference type="SUPFAM" id="SSF48264">
    <property type="entry name" value="Cytochrome P450"/>
    <property type="match status" value="1"/>
</dbReference>
<dbReference type="GO" id="GO:0004497">
    <property type="term" value="F:monooxygenase activity"/>
    <property type="evidence" value="ECO:0007669"/>
    <property type="project" value="InterPro"/>
</dbReference>
<evidence type="ECO:0000313" key="8">
    <source>
        <dbReference type="Proteomes" id="UP000077002"/>
    </source>
</evidence>
<dbReference type="Proteomes" id="UP000077002">
    <property type="component" value="Unassembled WGS sequence"/>
</dbReference>
<keyword evidence="8" id="KW-1185">Reference proteome</keyword>
<dbReference type="InterPro" id="IPR001128">
    <property type="entry name" value="Cyt_P450"/>
</dbReference>
<sequence length="556" mass="62208">MALDVPKPLLLLLGATIQAIVFRSIWSHPFSQHSLMSIFAAFMALDVFAFSLHIVFIYPNFLSPIRHLPTPKGAVPILGHFLTGLKATRGEEYLKYSLETPNEGLIRLRGLFNSDQILVTSPKALAEILVNKPYDYPKPERSREFLRTGLGDGLVVAEGEYHKFQRKYATPSFSFRHVKDLYPLFWDKALKMTKAIEDEIFGPQGTVTNIEGKLVGITDIERWVPRATLDIIGIAGVGRDFNTLENSDDKMATLYATLFTPTLGTRMVAASILVFGHRWTKVLLPSASRTIYNAVSAIRSLCGNFVREKRERIKQGDDESVDVLASLIKADVFSDHELVDELLTILAAGHETTSSTFTWITYFLSRHPDIQSRLRAEVHDALPIGFAPGKSPHSDVCAILESLPLLNGVCQETLRLFPPVPVTLRQNKKDNTLLGQPIAAHTLLTLAPWATNNSPELWGPDAHEFKPERWIDPETGKPNQTGGASTNYAFMTFLHGPRNCIGQQFARAELRALLAAFICMYEWTRAEPEEEVIPAIVITVKPKDGLRLKLTKVRDW</sequence>
<dbReference type="FunFam" id="1.10.630.10:FF:000051">
    <property type="entry name" value="Cytochrome P450 monooxygenase (Fum15)"/>
    <property type="match status" value="1"/>
</dbReference>
<dbReference type="RefSeq" id="XP_022515446.1">
    <property type="nucleotide sequence ID" value="XM_022652410.1"/>
</dbReference>
<evidence type="ECO:0000256" key="3">
    <source>
        <dbReference type="ARBA" id="ARBA00022723"/>
    </source>
</evidence>
<reference evidence="7 8" key="1">
    <citation type="submission" date="2016-03" db="EMBL/GenBank/DDBJ databases">
        <title>Draft genome sequence of the Fonsecaea monophora CBS 269.37.</title>
        <authorList>
            <person name="Bombassaro A."/>
            <person name="Vinicius W.A."/>
            <person name="De Hoog S."/>
            <person name="Sun J."/>
            <person name="Souza E.M."/>
            <person name="Raittz R.T."/>
            <person name="Costa F."/>
            <person name="Leao A.C."/>
            <person name="Tadra-Sfeir M.Z."/>
            <person name="Baura V."/>
            <person name="Balsanelli E."/>
            <person name="Pedrosa F.O."/>
            <person name="Moreno L.F."/>
            <person name="Steffens M.B."/>
            <person name="Xi L."/>
            <person name="Bocca A.L."/>
            <person name="Felipe M.S."/>
            <person name="Teixeira M."/>
            <person name="Telles Filho F.Q."/>
            <person name="Azevedo C.M."/>
            <person name="Gomes R."/>
            <person name="Vicente V.A."/>
        </authorList>
    </citation>
    <scope>NUCLEOTIDE SEQUENCE [LARGE SCALE GENOMIC DNA]</scope>
    <source>
        <strain evidence="7 8">CBS 269.37</strain>
    </source>
</reference>
<dbReference type="InterPro" id="IPR036396">
    <property type="entry name" value="Cyt_P450_sf"/>
</dbReference>
<evidence type="ECO:0000256" key="4">
    <source>
        <dbReference type="ARBA" id="ARBA00023004"/>
    </source>
</evidence>
<evidence type="ECO:0008006" key="9">
    <source>
        <dbReference type="Google" id="ProtNLM"/>
    </source>
</evidence>
<dbReference type="OrthoDB" id="1470350at2759"/>
<dbReference type="GO" id="GO:0016705">
    <property type="term" value="F:oxidoreductase activity, acting on paired donors, with incorporation or reduction of molecular oxygen"/>
    <property type="evidence" value="ECO:0007669"/>
    <property type="project" value="InterPro"/>
</dbReference>
<comment type="similarity">
    <text evidence="2">Belongs to the cytochrome P450 family.</text>
</comment>
<keyword evidence="5" id="KW-0349">Heme</keyword>
<evidence type="ECO:0000313" key="7">
    <source>
        <dbReference type="EMBL" id="OAG43494.1"/>
    </source>
</evidence>
<evidence type="ECO:0000256" key="6">
    <source>
        <dbReference type="SAM" id="Phobius"/>
    </source>
</evidence>
<comment type="caution">
    <text evidence="7">The sequence shown here is derived from an EMBL/GenBank/DDBJ whole genome shotgun (WGS) entry which is preliminary data.</text>
</comment>
<comment type="cofactor">
    <cofactor evidence="1 5">
        <name>heme</name>
        <dbReference type="ChEBI" id="CHEBI:30413"/>
    </cofactor>
</comment>
<evidence type="ECO:0000256" key="5">
    <source>
        <dbReference type="PIRSR" id="PIRSR602403-1"/>
    </source>
</evidence>
<evidence type="ECO:0000256" key="1">
    <source>
        <dbReference type="ARBA" id="ARBA00001971"/>
    </source>
</evidence>
<dbReference type="GO" id="GO:0005506">
    <property type="term" value="F:iron ion binding"/>
    <property type="evidence" value="ECO:0007669"/>
    <property type="project" value="InterPro"/>
</dbReference>
<keyword evidence="6" id="KW-0472">Membrane</keyword>
<dbReference type="InterPro" id="IPR002403">
    <property type="entry name" value="Cyt_P450_E_grp-IV"/>
</dbReference>
<dbReference type="PANTHER" id="PTHR24305">
    <property type="entry name" value="CYTOCHROME P450"/>
    <property type="match status" value="1"/>
</dbReference>
<gene>
    <name evidence="7" type="ORF">AYO21_02431</name>
</gene>
<dbReference type="Gene3D" id="1.10.630.10">
    <property type="entry name" value="Cytochrome P450"/>
    <property type="match status" value="1"/>
</dbReference>
<dbReference type="CDD" id="cd11069">
    <property type="entry name" value="CYP_FUM15-like"/>
    <property type="match status" value="1"/>
</dbReference>
<dbReference type="EMBL" id="LVKK01000010">
    <property type="protein sequence ID" value="OAG43494.1"/>
    <property type="molecule type" value="Genomic_DNA"/>
</dbReference>
<keyword evidence="4 5" id="KW-0408">Iron</keyword>
<dbReference type="GeneID" id="34597606"/>
<dbReference type="PRINTS" id="PR00465">
    <property type="entry name" value="EP450IV"/>
</dbReference>
<dbReference type="AlphaFoldDB" id="A0A177FGQ6"/>
<keyword evidence="6" id="KW-0812">Transmembrane</keyword>
<accession>A0A177FGQ6</accession>
<name>A0A177FGQ6_9EURO</name>
<proteinExistence type="inferred from homology"/>
<dbReference type="Pfam" id="PF00067">
    <property type="entry name" value="p450"/>
    <property type="match status" value="1"/>
</dbReference>
<dbReference type="PANTHER" id="PTHR24305:SF166">
    <property type="entry name" value="CYTOCHROME P450 12A4, MITOCHONDRIAL-RELATED"/>
    <property type="match status" value="1"/>
</dbReference>